<evidence type="ECO:0000313" key="6">
    <source>
        <dbReference type="Proteomes" id="UP001139646"/>
    </source>
</evidence>
<organism evidence="5 6">
    <name type="scientific">Colwellia maritima</name>
    <dbReference type="NCBI Taxonomy" id="2912588"/>
    <lineage>
        <taxon>Bacteria</taxon>
        <taxon>Pseudomonadati</taxon>
        <taxon>Pseudomonadota</taxon>
        <taxon>Gammaproteobacteria</taxon>
        <taxon>Alteromonadales</taxon>
        <taxon>Colwelliaceae</taxon>
        <taxon>Colwellia</taxon>
    </lineage>
</organism>
<sequence length="414" mass="46344">MNQITQYVNKFNDFLLPGELEPYLLIYAQHLSEQGYTNLSVRGYIDSVSHFGTWLTINEVSIKDIDVEVVERFAKHRCHCPGSRKKTFVSIKYANRVRKFIVFVCKHGGIPSYTPLEHSLPIPNAHFCEFLKYRGLLSITVKHYSDSINVILPLLGQESQDYDAKNIKRTVLQLSKQYSLARLKSLTTALRSYLRFLAVKGLCAPDLDRAVPAVANWSLSSIPKYIVAEEIEQVINSCDIKTPKGLRDRAIILLLSRIGLRAGDIVDMKLDHIDWHNGSVRLLGKMNREDCLPLPQDAGDAILDYIENARPPVKIAEIFLCINAPHRPFSSSAAVSSLVASAIKRSGIATPASCGAHLLRHSAATQMLRTGATLETVSSILRHRSLDMTAYYAKVDIPMLETIMQPWPARVTSC</sequence>
<dbReference type="InterPro" id="IPR010998">
    <property type="entry name" value="Integrase_recombinase_N"/>
</dbReference>
<keyword evidence="6" id="KW-1185">Reference proteome</keyword>
<dbReference type="InterPro" id="IPR011010">
    <property type="entry name" value="DNA_brk_join_enz"/>
</dbReference>
<dbReference type="Gene3D" id="1.10.150.130">
    <property type="match status" value="1"/>
</dbReference>
<keyword evidence="2" id="KW-0238">DNA-binding</keyword>
<evidence type="ECO:0000256" key="1">
    <source>
        <dbReference type="ARBA" id="ARBA00022908"/>
    </source>
</evidence>
<comment type="caution">
    <text evidence="5">The sequence shown here is derived from an EMBL/GenBank/DDBJ whole genome shotgun (WGS) entry which is preliminary data.</text>
</comment>
<dbReference type="Pfam" id="PF00589">
    <property type="entry name" value="Phage_integrase"/>
    <property type="match status" value="1"/>
</dbReference>
<dbReference type="InterPro" id="IPR050090">
    <property type="entry name" value="Tyrosine_recombinase_XerCD"/>
</dbReference>
<dbReference type="PROSITE" id="PS51898">
    <property type="entry name" value="TYR_RECOMBINASE"/>
    <property type="match status" value="1"/>
</dbReference>
<dbReference type="Gene3D" id="1.10.443.10">
    <property type="entry name" value="Intergrase catalytic core"/>
    <property type="match status" value="1"/>
</dbReference>
<dbReference type="RefSeq" id="WP_242289313.1">
    <property type="nucleotide sequence ID" value="NZ_JAKKSL010000007.1"/>
</dbReference>
<dbReference type="Proteomes" id="UP001139646">
    <property type="component" value="Unassembled WGS sequence"/>
</dbReference>
<dbReference type="PANTHER" id="PTHR30349">
    <property type="entry name" value="PHAGE INTEGRASE-RELATED"/>
    <property type="match status" value="1"/>
</dbReference>
<evidence type="ECO:0000256" key="3">
    <source>
        <dbReference type="ARBA" id="ARBA00023172"/>
    </source>
</evidence>
<feature type="domain" description="Tyr recombinase" evidence="4">
    <location>
        <begin position="221"/>
        <end position="405"/>
    </location>
</feature>
<accession>A0ABS9X7A9</accession>
<evidence type="ECO:0000313" key="5">
    <source>
        <dbReference type="EMBL" id="MCI2286108.1"/>
    </source>
</evidence>
<protein>
    <submittedName>
        <fullName evidence="5">Tyrosine-type recombinase/integrase</fullName>
    </submittedName>
</protein>
<proteinExistence type="predicted"/>
<evidence type="ECO:0000259" key="4">
    <source>
        <dbReference type="PROSITE" id="PS51898"/>
    </source>
</evidence>
<name>A0ABS9X7A9_9GAMM</name>
<dbReference type="PANTHER" id="PTHR30349:SF90">
    <property type="entry name" value="TYROSINE RECOMBINASE XERD"/>
    <property type="match status" value="1"/>
</dbReference>
<dbReference type="InterPro" id="IPR013762">
    <property type="entry name" value="Integrase-like_cat_sf"/>
</dbReference>
<reference evidence="5" key="1">
    <citation type="submission" date="2022-01" db="EMBL/GenBank/DDBJ databases">
        <title>Colwellia maritima, isolated from seawater.</title>
        <authorList>
            <person name="Kristyanto S."/>
            <person name="Jung J."/>
            <person name="Jeon C.O."/>
        </authorList>
    </citation>
    <scope>NUCLEOTIDE SEQUENCE</scope>
    <source>
        <strain evidence="5">MSW7</strain>
    </source>
</reference>
<keyword evidence="1" id="KW-0229">DNA integration</keyword>
<dbReference type="EMBL" id="JAKKSL010000007">
    <property type="protein sequence ID" value="MCI2286108.1"/>
    <property type="molecule type" value="Genomic_DNA"/>
</dbReference>
<dbReference type="InterPro" id="IPR002104">
    <property type="entry name" value="Integrase_catalytic"/>
</dbReference>
<keyword evidence="3" id="KW-0233">DNA recombination</keyword>
<dbReference type="SUPFAM" id="SSF56349">
    <property type="entry name" value="DNA breaking-rejoining enzymes"/>
    <property type="match status" value="1"/>
</dbReference>
<evidence type="ECO:0000256" key="2">
    <source>
        <dbReference type="ARBA" id="ARBA00023125"/>
    </source>
</evidence>
<gene>
    <name evidence="5" type="ORF">L3081_25125</name>
</gene>